<keyword evidence="1" id="KW-0472">Membrane</keyword>
<keyword evidence="2" id="KW-0732">Signal</keyword>
<organism evidence="3">
    <name type="scientific">Graphocephala atropunctata</name>
    <dbReference type="NCBI Taxonomy" id="36148"/>
    <lineage>
        <taxon>Eukaryota</taxon>
        <taxon>Metazoa</taxon>
        <taxon>Ecdysozoa</taxon>
        <taxon>Arthropoda</taxon>
        <taxon>Hexapoda</taxon>
        <taxon>Insecta</taxon>
        <taxon>Pterygota</taxon>
        <taxon>Neoptera</taxon>
        <taxon>Paraneoptera</taxon>
        <taxon>Hemiptera</taxon>
        <taxon>Auchenorrhyncha</taxon>
        <taxon>Membracoidea</taxon>
        <taxon>Cicadellidae</taxon>
        <taxon>Cicadellinae</taxon>
        <taxon>Cicadellini</taxon>
        <taxon>Graphocephala</taxon>
    </lineage>
</organism>
<accession>A0A1B6LFL1</accession>
<dbReference type="AlphaFoldDB" id="A0A1B6LFL1"/>
<dbReference type="EMBL" id="GEBQ01017512">
    <property type="protein sequence ID" value="JAT22465.1"/>
    <property type="molecule type" value="Transcribed_RNA"/>
</dbReference>
<evidence type="ECO:0000256" key="1">
    <source>
        <dbReference type="SAM" id="Phobius"/>
    </source>
</evidence>
<sequence length="136" mass="15125">MTVKYAGIGIAVFIICCLYSSDSTHLDWNANSKKYGEACVDHDQCLDFRMICSGSNFVCECDQFHDWIELDAYTSECVPNVQRLRSFLSENHETKGVQEEVSEEAHSLFVYLGLSGIIIVSVGVLLAVACIIFVLS</sequence>
<evidence type="ECO:0008006" key="4">
    <source>
        <dbReference type="Google" id="ProtNLM"/>
    </source>
</evidence>
<feature type="chain" id="PRO_5008587432" description="EB domain-containing protein" evidence="2">
    <location>
        <begin position="24"/>
        <end position="136"/>
    </location>
</feature>
<feature type="transmembrane region" description="Helical" evidence="1">
    <location>
        <begin position="108"/>
        <end position="135"/>
    </location>
</feature>
<feature type="signal peptide" evidence="2">
    <location>
        <begin position="1"/>
        <end position="23"/>
    </location>
</feature>
<evidence type="ECO:0000313" key="3">
    <source>
        <dbReference type="EMBL" id="JAT22465.1"/>
    </source>
</evidence>
<reference evidence="3" key="1">
    <citation type="submission" date="2015-11" db="EMBL/GenBank/DDBJ databases">
        <title>De novo transcriptome assembly of four potential Pierce s Disease insect vectors from Arizona vineyards.</title>
        <authorList>
            <person name="Tassone E.E."/>
        </authorList>
    </citation>
    <scope>NUCLEOTIDE SEQUENCE</scope>
</reference>
<proteinExistence type="predicted"/>
<keyword evidence="1" id="KW-1133">Transmembrane helix</keyword>
<protein>
    <recommendedName>
        <fullName evidence="4">EB domain-containing protein</fullName>
    </recommendedName>
</protein>
<gene>
    <name evidence="3" type="ORF">g.5339</name>
</gene>
<name>A0A1B6LFL1_9HEMI</name>
<evidence type="ECO:0000256" key="2">
    <source>
        <dbReference type="SAM" id="SignalP"/>
    </source>
</evidence>
<keyword evidence="1" id="KW-0812">Transmembrane</keyword>